<comment type="caution">
    <text evidence="3">The sequence shown here is derived from an EMBL/GenBank/DDBJ whole genome shotgun (WGS) entry which is preliminary data.</text>
</comment>
<protein>
    <submittedName>
        <fullName evidence="3">Outer membrane protein assembly factor BamB</fullName>
    </submittedName>
</protein>
<dbReference type="Gene3D" id="2.130.10.10">
    <property type="entry name" value="YVTN repeat-like/Quinoprotein amine dehydrogenase"/>
    <property type="match status" value="2"/>
</dbReference>
<sequence length="411" mass="44558" precursor="true">MNRVPVLALISLALFSVCHAEPWPQFRGPHGNGIAAHSVLPAKLDQSTVKWETAIPGKGWSSPVVWDKLIWLTTAAEDGTTMSVIAVDRSTGKVVRDILLLENEEPRFCHPTNSYASCTPVVTSDRVYVHFGSYLTACLDSTTGKELWRRTDVECDHFRGPASSPILHDGKLIVAFDGVDQQFVVAFDAETGETVWQTDRQIDYGTDEGDWMKAYGTAHAITINGQPQVISPSASAAIAYEPKSGRPLWSIQYGGMNASARPIYSDGLLFLINGMGNMVAAQPGEDGLFSGDRIAWSAKTAVAKKASPIIHNGILYMNSDDGIISARTAATGEILWRKRVGREFAASPVMAGQYIYFFGGGGDIITIKPGSNEEPIAQTNLGDGFMASPAVVDNEIILRSRTKLYCLTQLD</sequence>
<accession>A0A5C5WF07</accession>
<feature type="chain" id="PRO_5022667078" evidence="1">
    <location>
        <begin position="21"/>
        <end position="411"/>
    </location>
</feature>
<dbReference type="InterPro" id="IPR011047">
    <property type="entry name" value="Quinoprotein_ADH-like_sf"/>
</dbReference>
<dbReference type="SMART" id="SM00564">
    <property type="entry name" value="PQQ"/>
    <property type="match status" value="4"/>
</dbReference>
<dbReference type="RefSeq" id="WP_146516893.1">
    <property type="nucleotide sequence ID" value="NZ_SJPI01000003.1"/>
</dbReference>
<dbReference type="InterPro" id="IPR002372">
    <property type="entry name" value="PQQ_rpt_dom"/>
</dbReference>
<name>A0A5C5WF07_9BACT</name>
<dbReference type="AlphaFoldDB" id="A0A5C5WF07"/>
<keyword evidence="4" id="KW-1185">Reference proteome</keyword>
<evidence type="ECO:0000313" key="3">
    <source>
        <dbReference type="EMBL" id="TWT49368.1"/>
    </source>
</evidence>
<dbReference type="PANTHER" id="PTHR34512">
    <property type="entry name" value="CELL SURFACE PROTEIN"/>
    <property type="match status" value="1"/>
</dbReference>
<dbReference type="InterPro" id="IPR018391">
    <property type="entry name" value="PQQ_b-propeller_rpt"/>
</dbReference>
<reference evidence="3 4" key="1">
    <citation type="submission" date="2019-02" db="EMBL/GenBank/DDBJ databases">
        <title>Deep-cultivation of Planctomycetes and their phenomic and genomic characterization uncovers novel biology.</title>
        <authorList>
            <person name="Wiegand S."/>
            <person name="Jogler M."/>
            <person name="Boedeker C."/>
            <person name="Pinto D."/>
            <person name="Vollmers J."/>
            <person name="Rivas-Marin E."/>
            <person name="Kohn T."/>
            <person name="Peeters S.H."/>
            <person name="Heuer A."/>
            <person name="Rast P."/>
            <person name="Oberbeckmann S."/>
            <person name="Bunk B."/>
            <person name="Jeske O."/>
            <person name="Meyerdierks A."/>
            <person name="Storesund J.E."/>
            <person name="Kallscheuer N."/>
            <person name="Luecker S."/>
            <person name="Lage O.M."/>
            <person name="Pohl T."/>
            <person name="Merkel B.J."/>
            <person name="Hornburger P."/>
            <person name="Mueller R.-W."/>
            <person name="Bruemmer F."/>
            <person name="Labrenz M."/>
            <person name="Spormann A.M."/>
            <person name="Op Den Camp H."/>
            <person name="Overmann J."/>
            <person name="Amann R."/>
            <person name="Jetten M.S.M."/>
            <person name="Mascher T."/>
            <person name="Medema M.H."/>
            <person name="Devos D.P."/>
            <person name="Kaster A.-K."/>
            <person name="Ovreas L."/>
            <person name="Rohde M."/>
            <person name="Galperin M.Y."/>
            <person name="Jogler C."/>
        </authorList>
    </citation>
    <scope>NUCLEOTIDE SEQUENCE [LARGE SCALE GENOMIC DNA]</scope>
    <source>
        <strain evidence="3 4">Pla22</strain>
    </source>
</reference>
<dbReference type="Pfam" id="PF13360">
    <property type="entry name" value="PQQ_2"/>
    <property type="match status" value="1"/>
</dbReference>
<feature type="signal peptide" evidence="1">
    <location>
        <begin position="1"/>
        <end position="20"/>
    </location>
</feature>
<evidence type="ECO:0000259" key="2">
    <source>
        <dbReference type="Pfam" id="PF13360"/>
    </source>
</evidence>
<proteinExistence type="predicted"/>
<dbReference type="EMBL" id="SJPI01000003">
    <property type="protein sequence ID" value="TWT49368.1"/>
    <property type="molecule type" value="Genomic_DNA"/>
</dbReference>
<dbReference type="SUPFAM" id="SSF50998">
    <property type="entry name" value="Quinoprotein alcohol dehydrogenase-like"/>
    <property type="match status" value="1"/>
</dbReference>
<feature type="domain" description="Pyrrolo-quinoline quinone repeat" evidence="2">
    <location>
        <begin position="84"/>
        <end position="337"/>
    </location>
</feature>
<gene>
    <name evidence="3" type="primary">bamB_6</name>
    <name evidence="3" type="ORF">Pla22_45640</name>
</gene>
<organism evidence="3 4">
    <name type="scientific">Rubripirellula amarantea</name>
    <dbReference type="NCBI Taxonomy" id="2527999"/>
    <lineage>
        <taxon>Bacteria</taxon>
        <taxon>Pseudomonadati</taxon>
        <taxon>Planctomycetota</taxon>
        <taxon>Planctomycetia</taxon>
        <taxon>Pirellulales</taxon>
        <taxon>Pirellulaceae</taxon>
        <taxon>Rubripirellula</taxon>
    </lineage>
</organism>
<dbReference type="InterPro" id="IPR015943">
    <property type="entry name" value="WD40/YVTN_repeat-like_dom_sf"/>
</dbReference>
<evidence type="ECO:0000256" key="1">
    <source>
        <dbReference type="SAM" id="SignalP"/>
    </source>
</evidence>
<evidence type="ECO:0000313" key="4">
    <source>
        <dbReference type="Proteomes" id="UP000316598"/>
    </source>
</evidence>
<dbReference type="OrthoDB" id="244732at2"/>
<dbReference type="Proteomes" id="UP000316598">
    <property type="component" value="Unassembled WGS sequence"/>
</dbReference>
<keyword evidence="1" id="KW-0732">Signal</keyword>
<dbReference type="PANTHER" id="PTHR34512:SF30">
    <property type="entry name" value="OUTER MEMBRANE PROTEIN ASSEMBLY FACTOR BAMB"/>
    <property type="match status" value="1"/>
</dbReference>